<keyword evidence="4" id="KW-0547">Nucleotide-binding</keyword>
<evidence type="ECO:0000313" key="5">
    <source>
        <dbReference type="Proteomes" id="UP000255024"/>
    </source>
</evidence>
<keyword evidence="4" id="KW-0378">Hydrolase</keyword>
<evidence type="ECO:0000256" key="2">
    <source>
        <dbReference type="ARBA" id="ARBA00026073"/>
    </source>
</evidence>
<evidence type="ECO:0000259" key="3">
    <source>
        <dbReference type="SMART" id="SM00479"/>
    </source>
</evidence>
<dbReference type="EC" id="3.6.4.12" evidence="4"/>
<dbReference type="InterPro" id="IPR013520">
    <property type="entry name" value="Ribonucl_H"/>
</dbReference>
<reference evidence="4 5" key="1">
    <citation type="submission" date="2018-06" db="EMBL/GenBank/DDBJ databases">
        <authorList>
            <consortium name="Pathogen Informatics"/>
            <person name="Doyle S."/>
        </authorList>
    </citation>
    <scope>NUCLEOTIDE SEQUENCE [LARGE SCALE GENOMIC DNA]</scope>
    <source>
        <strain evidence="4 5">NCTC11179</strain>
    </source>
</reference>
<dbReference type="AlphaFoldDB" id="A0A378RLI1"/>
<proteinExistence type="predicted"/>
<dbReference type="Gene3D" id="3.30.420.10">
    <property type="entry name" value="Ribonuclease H-like superfamily/Ribonuclease H"/>
    <property type="match status" value="1"/>
</dbReference>
<dbReference type="GO" id="GO:0003678">
    <property type="term" value="F:DNA helicase activity"/>
    <property type="evidence" value="ECO:0007669"/>
    <property type="project" value="UniProtKB-EC"/>
</dbReference>
<keyword evidence="4" id="KW-0067">ATP-binding</keyword>
<keyword evidence="5" id="KW-1185">Reference proteome</keyword>
<sequence length="179" mass="20644">MPHKNSTFVGKPSEVKMNSFVALDFETANQHRSSVCSIGLVFVENRQIVDKYYELIKPTPNFYSYWNTKVHGLTERDTARAEEFPEIWDYLRMRIKDLPLVAHNSAFDQSCLKAVLASYNLPIHQNPFYCTFRKSKQVFPTLPNHKLNTVSEYLGFTLDNHHHALADAEACAHIALHVF</sequence>
<comment type="subunit">
    <text evidence="2">DNA polymerase III contains a core (composed of alpha, epsilon and theta chains) that associates with a tau subunit. This core dimerizes to form the POLIII' complex. PolIII' associates with the gamma complex (composed of gamma, delta, delta', psi and chi chains) and with the beta chain to form the complete DNA polymerase III complex.</text>
</comment>
<dbReference type="SUPFAM" id="SSF53098">
    <property type="entry name" value="Ribonuclease H-like"/>
    <property type="match status" value="1"/>
</dbReference>
<protein>
    <submittedName>
        <fullName evidence="4">Probable ATP-dependent helicase dinG homolog</fullName>
        <ecNumber evidence="4">3.6.4.12</ecNumber>
    </submittedName>
</protein>
<feature type="domain" description="Exonuclease" evidence="3">
    <location>
        <begin position="19"/>
        <end position="179"/>
    </location>
</feature>
<dbReference type="PANTHER" id="PTHR30231:SF42">
    <property type="entry name" value="EXONUCLEASE"/>
    <property type="match status" value="1"/>
</dbReference>
<dbReference type="GO" id="GO:0003676">
    <property type="term" value="F:nucleic acid binding"/>
    <property type="evidence" value="ECO:0007669"/>
    <property type="project" value="InterPro"/>
</dbReference>
<evidence type="ECO:0000256" key="1">
    <source>
        <dbReference type="ARBA" id="ARBA00025483"/>
    </source>
</evidence>
<dbReference type="SMART" id="SM00479">
    <property type="entry name" value="EXOIII"/>
    <property type="match status" value="1"/>
</dbReference>
<dbReference type="GO" id="GO:0005829">
    <property type="term" value="C:cytosol"/>
    <property type="evidence" value="ECO:0007669"/>
    <property type="project" value="TreeGrafter"/>
</dbReference>
<gene>
    <name evidence="4" type="primary">dinG_2</name>
    <name evidence="4" type="ORF">NCTC11179_01382</name>
</gene>
<evidence type="ECO:0000313" key="4">
    <source>
        <dbReference type="EMBL" id="STZ27845.1"/>
    </source>
</evidence>
<name>A0A378RLI1_MYROD</name>
<keyword evidence="4" id="KW-0347">Helicase</keyword>
<dbReference type="CDD" id="cd06130">
    <property type="entry name" value="DNA_pol_III_epsilon_like"/>
    <property type="match status" value="1"/>
</dbReference>
<accession>A0A378RLI1</accession>
<dbReference type="GO" id="GO:0008408">
    <property type="term" value="F:3'-5' exonuclease activity"/>
    <property type="evidence" value="ECO:0007669"/>
    <property type="project" value="TreeGrafter"/>
</dbReference>
<dbReference type="InterPro" id="IPR012337">
    <property type="entry name" value="RNaseH-like_sf"/>
</dbReference>
<dbReference type="FunFam" id="3.30.420.10:FF:000045">
    <property type="entry name" value="3'-5' exonuclease DinG"/>
    <property type="match status" value="1"/>
</dbReference>
<dbReference type="EMBL" id="UGQL01000001">
    <property type="protein sequence ID" value="STZ27845.1"/>
    <property type="molecule type" value="Genomic_DNA"/>
</dbReference>
<organism evidence="4 5">
    <name type="scientific">Myroides odoratus</name>
    <name type="common">Flavobacterium odoratum</name>
    <dbReference type="NCBI Taxonomy" id="256"/>
    <lineage>
        <taxon>Bacteria</taxon>
        <taxon>Pseudomonadati</taxon>
        <taxon>Bacteroidota</taxon>
        <taxon>Flavobacteriia</taxon>
        <taxon>Flavobacteriales</taxon>
        <taxon>Flavobacteriaceae</taxon>
        <taxon>Myroides</taxon>
    </lineage>
</organism>
<dbReference type="Proteomes" id="UP000255024">
    <property type="component" value="Unassembled WGS sequence"/>
</dbReference>
<dbReference type="InterPro" id="IPR036397">
    <property type="entry name" value="RNaseH_sf"/>
</dbReference>
<dbReference type="Pfam" id="PF00929">
    <property type="entry name" value="RNase_T"/>
    <property type="match status" value="1"/>
</dbReference>
<dbReference type="PANTHER" id="PTHR30231">
    <property type="entry name" value="DNA POLYMERASE III SUBUNIT EPSILON"/>
    <property type="match status" value="1"/>
</dbReference>
<dbReference type="GO" id="GO:0006259">
    <property type="term" value="P:DNA metabolic process"/>
    <property type="evidence" value="ECO:0007669"/>
    <property type="project" value="UniProtKB-ARBA"/>
</dbReference>
<comment type="function">
    <text evidence="1">DNA polymerase III is a complex, multichain enzyme responsible for most of the replicative synthesis in bacteria. The epsilon subunit contain the editing function and is a proofreading 3'-5' exonuclease.</text>
</comment>